<comment type="caution">
    <text evidence="3">The sequence shown here is derived from an EMBL/GenBank/DDBJ whole genome shotgun (WGS) entry which is preliminary data.</text>
</comment>
<dbReference type="EMBL" id="JABANM010019009">
    <property type="protein sequence ID" value="KAF4725186.1"/>
    <property type="molecule type" value="Genomic_DNA"/>
</dbReference>
<proteinExistence type="predicted"/>
<gene>
    <name evidence="2" type="ORF">FOZ62_029672</name>
    <name evidence="3" type="ORF">FOZ63_025636</name>
</gene>
<dbReference type="AlphaFoldDB" id="A0A7J6S1N6"/>
<feature type="compositionally biased region" description="Acidic residues" evidence="1">
    <location>
        <begin position="24"/>
        <end position="35"/>
    </location>
</feature>
<evidence type="ECO:0000313" key="5">
    <source>
        <dbReference type="Proteomes" id="UP000574390"/>
    </source>
</evidence>
<evidence type="ECO:0000313" key="3">
    <source>
        <dbReference type="EMBL" id="KAF4725950.1"/>
    </source>
</evidence>
<evidence type="ECO:0000313" key="4">
    <source>
        <dbReference type="Proteomes" id="UP000553632"/>
    </source>
</evidence>
<protein>
    <submittedName>
        <fullName evidence="3">Uncharacterized protein</fullName>
    </submittedName>
</protein>
<feature type="region of interest" description="Disordered" evidence="1">
    <location>
        <begin position="1"/>
        <end position="35"/>
    </location>
</feature>
<name>A0A7J6S1N6_PEROL</name>
<sequence length="660" mass="73642">MGTRWVISVEPKPQRSRPSRYDGYDQEPDSGDDATDPYPELLMLIAACGQVMFPDYVYYCLCCSRVVKLPEDPKANPLDILWVHFADDRHAGRQYNRVPPPDARGKPGTFPMAWITHPVFADPACSAYTMMDGLCIDELPVEARPLATAIQYELDPRYHSVYVHHGLKRLFIFRAGDPGFFPRPATSEDLGRFVLPEGTCPFNPVIAMGLARLSGNLDDLGVSAVRSEAPVEAPVEASAPHDSPAALVPYAAPTMTVPALMIPDGMDVSQLSGFLVPEVAAEMVRSVLLTTDAEVVDQSGISAVPVDLGQLNESLMTEPLPEEENPIPRPRRADVFARCLVKLLFLHDEPAWGPPIKGNAKVLLRDVGLKPCQRGFRGDMSWTRDLGIAADSEAALAWQKFWNPWPEPCRKEGIEPYCFIKHDMVAGCMCSPTSPIGGRWLLLTNFLPGPRAESNEESTTSPQLPVASAILDWLHSANLPVLFVNYNCSGGALDGSPRDEVHILVCCEDHANQCIFRLQRLARVRPIVEGGTVFCTRSNRAWDLAMKDDQGRLSGLYPPEVLTEFAYKCDFAQQEPGENHTFRLDGEPRFGESTTYAGLDDMVYWMDATDADRERRRQRYDMYLGGQYSLDSHWRRDSRTTLMDVSNKVLRKFSPLGWRH</sequence>
<dbReference type="Proteomes" id="UP000553632">
    <property type="component" value="Unassembled WGS sequence"/>
</dbReference>
<dbReference type="Proteomes" id="UP000574390">
    <property type="component" value="Unassembled WGS sequence"/>
</dbReference>
<keyword evidence="4" id="KW-1185">Reference proteome</keyword>
<evidence type="ECO:0000313" key="2">
    <source>
        <dbReference type="EMBL" id="KAF4725186.1"/>
    </source>
</evidence>
<organism evidence="3 4">
    <name type="scientific">Perkinsus olseni</name>
    <name type="common">Perkinsus atlanticus</name>
    <dbReference type="NCBI Taxonomy" id="32597"/>
    <lineage>
        <taxon>Eukaryota</taxon>
        <taxon>Sar</taxon>
        <taxon>Alveolata</taxon>
        <taxon>Perkinsozoa</taxon>
        <taxon>Perkinsea</taxon>
        <taxon>Perkinsida</taxon>
        <taxon>Perkinsidae</taxon>
        <taxon>Perkinsus</taxon>
    </lineage>
</organism>
<reference evidence="4 5" key="1">
    <citation type="submission" date="2020-04" db="EMBL/GenBank/DDBJ databases">
        <title>Perkinsus olseni comparative genomics.</title>
        <authorList>
            <person name="Bogema D.R."/>
        </authorList>
    </citation>
    <scope>NUCLEOTIDE SEQUENCE [LARGE SCALE GENOMIC DNA]</scope>
    <source>
        <strain evidence="2">ATCC PRA-205</strain>
        <strain evidence="3 4">ATCC PRA-207</strain>
    </source>
</reference>
<evidence type="ECO:0000256" key="1">
    <source>
        <dbReference type="SAM" id="MobiDB-lite"/>
    </source>
</evidence>
<accession>A0A7J6S1N6</accession>
<dbReference type="EMBL" id="JABANO010021952">
    <property type="protein sequence ID" value="KAF4725950.1"/>
    <property type="molecule type" value="Genomic_DNA"/>
</dbReference>